<keyword evidence="4 12" id="KW-0963">Cytoplasm</keyword>
<dbReference type="HAMAP" id="MF_00278">
    <property type="entry name" value="HisH"/>
    <property type="match status" value="1"/>
</dbReference>
<comment type="function">
    <text evidence="12">IGPS catalyzes the conversion of PRFAR and glutamine to IGP, AICAR and glutamate. The HisH subunit catalyzes the hydrolysis of glutamine to glutamate and ammonia as part of the synthesis of IGP and AICAR. The resulting ammonia molecule is channeled to the active site of HisF.</text>
</comment>
<comment type="subunit">
    <text evidence="3 12">Heterodimer of HisH and HisF.</text>
</comment>
<sequence>MTIAIVDYGMGNIGSVARAISACGYEPVIATKADDIMIADKILLPGVGSFAKAMQEIRNRGLEQAIVDSAIEDEIPILGICLGMQILSTLGYEHGESKGLNLIPGEIIRMKSLERNIRIPHVGWNSVEHDGSSVLFDGIPSGTDFYFVHSYHFSSVDSENVIATSSHGENFNCVVGKNNVFGTQFHPEKSQQAGLRLLKNFLEL</sequence>
<dbReference type="InterPro" id="IPR010139">
    <property type="entry name" value="Imidazole-glycPsynth_HisH"/>
</dbReference>
<evidence type="ECO:0000256" key="12">
    <source>
        <dbReference type="HAMAP-Rule" id="MF_00278"/>
    </source>
</evidence>
<keyword evidence="8 12" id="KW-0368">Histidine biosynthesis</keyword>
<dbReference type="EC" id="3.5.1.2" evidence="12"/>
<dbReference type="RefSeq" id="WP_039546224.1">
    <property type="nucleotide sequence ID" value="NZ_CP035921.1"/>
</dbReference>
<evidence type="ECO:0000256" key="1">
    <source>
        <dbReference type="ARBA" id="ARBA00004496"/>
    </source>
</evidence>
<evidence type="ECO:0000256" key="5">
    <source>
        <dbReference type="ARBA" id="ARBA00022605"/>
    </source>
</evidence>
<evidence type="ECO:0000256" key="11">
    <source>
        <dbReference type="ARBA" id="ARBA00049534"/>
    </source>
</evidence>
<feature type="domain" description="Glutamine amidotransferase" evidence="14">
    <location>
        <begin position="5"/>
        <end position="202"/>
    </location>
</feature>
<dbReference type="Proteomes" id="UP000075346">
    <property type="component" value="Unassembled WGS sequence"/>
</dbReference>
<evidence type="ECO:0000256" key="3">
    <source>
        <dbReference type="ARBA" id="ARBA00011152"/>
    </source>
</evidence>
<evidence type="ECO:0000256" key="9">
    <source>
        <dbReference type="ARBA" id="ARBA00023239"/>
    </source>
</evidence>
<comment type="catalytic activity">
    <reaction evidence="11 12">
        <text>L-glutamine + H2O = L-glutamate + NH4(+)</text>
        <dbReference type="Rhea" id="RHEA:15889"/>
        <dbReference type="ChEBI" id="CHEBI:15377"/>
        <dbReference type="ChEBI" id="CHEBI:28938"/>
        <dbReference type="ChEBI" id="CHEBI:29985"/>
        <dbReference type="ChEBI" id="CHEBI:58359"/>
        <dbReference type="EC" id="3.5.1.2"/>
    </reaction>
</comment>
<evidence type="ECO:0000259" key="14">
    <source>
        <dbReference type="Pfam" id="PF00117"/>
    </source>
</evidence>
<dbReference type="GO" id="GO:0000107">
    <property type="term" value="F:imidazoleglycerol-phosphate synthase activity"/>
    <property type="evidence" value="ECO:0007669"/>
    <property type="project" value="UniProtKB-UniRule"/>
</dbReference>
<dbReference type="Gene3D" id="3.40.50.880">
    <property type="match status" value="1"/>
</dbReference>
<comment type="pathway">
    <text evidence="2 12">Amino-acid biosynthesis; L-histidine biosynthesis; L-histidine from 5-phospho-alpha-D-ribose 1-diphosphate: step 5/9.</text>
</comment>
<dbReference type="AlphaFoldDB" id="A0A151KYN4"/>
<feature type="active site" description="Nucleophile" evidence="12 13">
    <location>
        <position position="81"/>
    </location>
</feature>
<evidence type="ECO:0000256" key="2">
    <source>
        <dbReference type="ARBA" id="ARBA00005091"/>
    </source>
</evidence>
<feature type="active site" evidence="12 13">
    <location>
        <position position="186"/>
    </location>
</feature>
<dbReference type="CDD" id="cd01748">
    <property type="entry name" value="GATase1_IGP_Synthase"/>
    <property type="match status" value="1"/>
</dbReference>
<dbReference type="GO" id="GO:0005737">
    <property type="term" value="C:cytoplasm"/>
    <property type="evidence" value="ECO:0007669"/>
    <property type="project" value="UniProtKB-SubCell"/>
</dbReference>
<accession>A0A151KYN4</accession>
<dbReference type="EC" id="4.3.2.10" evidence="12"/>
<reference evidence="16" key="1">
    <citation type="submission" date="2015-12" db="EMBL/GenBank/DDBJ databases">
        <authorList>
            <person name="Shamseldin A."/>
            <person name="Moawad H."/>
            <person name="Abd El-Rahim W.M."/>
            <person name="Sadowsky M.J."/>
        </authorList>
    </citation>
    <scope>NUCLEOTIDE SEQUENCE [LARGE SCALE GENOMIC DNA]</scope>
    <source>
        <strain evidence="16">2538-88</strain>
    </source>
</reference>
<gene>
    <name evidence="12 15" type="primary">hisH</name>
    <name evidence="15" type="ORF">ATY37_13655</name>
</gene>
<evidence type="ECO:0000313" key="15">
    <source>
        <dbReference type="EMBL" id="KYN88974.1"/>
    </source>
</evidence>
<comment type="caution">
    <text evidence="15">The sequence shown here is derived from an EMBL/GenBank/DDBJ whole genome shotgun (WGS) entry which is preliminary data.</text>
</comment>
<evidence type="ECO:0000256" key="7">
    <source>
        <dbReference type="ARBA" id="ARBA00022962"/>
    </source>
</evidence>
<dbReference type="EMBL" id="LOBR01000030">
    <property type="protein sequence ID" value="KYN88974.1"/>
    <property type="molecule type" value="Genomic_DNA"/>
</dbReference>
<dbReference type="PIRSF" id="PIRSF000495">
    <property type="entry name" value="Amidotransf_hisH"/>
    <property type="match status" value="1"/>
</dbReference>
<dbReference type="Pfam" id="PF00117">
    <property type="entry name" value="GATase"/>
    <property type="match status" value="1"/>
</dbReference>
<evidence type="ECO:0000313" key="16">
    <source>
        <dbReference type="Proteomes" id="UP000075346"/>
    </source>
</evidence>
<name>A0A151KYN4_9VIBR</name>
<keyword evidence="7 12" id="KW-0315">Glutamine amidotransferase</keyword>
<dbReference type="GO" id="GO:0004359">
    <property type="term" value="F:glutaminase activity"/>
    <property type="evidence" value="ECO:0007669"/>
    <property type="project" value="UniProtKB-EC"/>
</dbReference>
<dbReference type="NCBIfam" id="TIGR01855">
    <property type="entry name" value="IMP_synth_hisH"/>
    <property type="match status" value="1"/>
</dbReference>
<dbReference type="PANTHER" id="PTHR42701">
    <property type="entry name" value="IMIDAZOLE GLYCEROL PHOSPHATE SYNTHASE SUBUNIT HISH"/>
    <property type="match status" value="1"/>
</dbReference>
<keyword evidence="9 12" id="KW-0456">Lyase</keyword>
<dbReference type="GO" id="GO:0016829">
    <property type="term" value="F:lyase activity"/>
    <property type="evidence" value="ECO:0007669"/>
    <property type="project" value="UniProtKB-KW"/>
</dbReference>
<dbReference type="InterPro" id="IPR029062">
    <property type="entry name" value="Class_I_gatase-like"/>
</dbReference>
<dbReference type="InterPro" id="IPR017926">
    <property type="entry name" value="GATASE"/>
</dbReference>
<dbReference type="FunFam" id="3.40.50.880:FF:000009">
    <property type="entry name" value="Imidazole glycerol phosphate synthase subunit HisH"/>
    <property type="match status" value="1"/>
</dbReference>
<evidence type="ECO:0000256" key="4">
    <source>
        <dbReference type="ARBA" id="ARBA00022490"/>
    </source>
</evidence>
<comment type="catalytic activity">
    <reaction evidence="10 12">
        <text>5-[(5-phospho-1-deoxy-D-ribulos-1-ylimino)methylamino]-1-(5-phospho-beta-D-ribosyl)imidazole-4-carboxamide + L-glutamine = D-erythro-1-(imidazol-4-yl)glycerol 3-phosphate + 5-amino-1-(5-phospho-beta-D-ribosyl)imidazole-4-carboxamide + L-glutamate + H(+)</text>
        <dbReference type="Rhea" id="RHEA:24793"/>
        <dbReference type="ChEBI" id="CHEBI:15378"/>
        <dbReference type="ChEBI" id="CHEBI:29985"/>
        <dbReference type="ChEBI" id="CHEBI:58278"/>
        <dbReference type="ChEBI" id="CHEBI:58359"/>
        <dbReference type="ChEBI" id="CHEBI:58475"/>
        <dbReference type="ChEBI" id="CHEBI:58525"/>
        <dbReference type="EC" id="4.3.2.10"/>
    </reaction>
</comment>
<dbReference type="GeneID" id="95678408"/>
<protein>
    <recommendedName>
        <fullName evidence="12">Imidazole glycerol phosphate synthase subunit HisH</fullName>
        <ecNumber evidence="12">4.3.2.10</ecNumber>
    </recommendedName>
    <alternativeName>
        <fullName evidence="12">IGP synthase glutaminase subunit</fullName>
        <ecNumber evidence="12">3.5.1.2</ecNumber>
    </alternativeName>
    <alternativeName>
        <fullName evidence="12">IGP synthase subunit HisH</fullName>
    </alternativeName>
    <alternativeName>
        <fullName evidence="12">ImGP synthase subunit HisH</fullName>
        <shortName evidence="12">IGPS subunit HisH</shortName>
    </alternativeName>
</protein>
<keyword evidence="5 12" id="KW-0028">Amino-acid biosynthesis</keyword>
<comment type="subcellular location">
    <subcellularLocation>
        <location evidence="1 12">Cytoplasm</location>
    </subcellularLocation>
</comment>
<proteinExistence type="inferred from homology"/>
<dbReference type="PROSITE" id="PS51273">
    <property type="entry name" value="GATASE_TYPE_1"/>
    <property type="match status" value="1"/>
</dbReference>
<evidence type="ECO:0000256" key="10">
    <source>
        <dbReference type="ARBA" id="ARBA00047838"/>
    </source>
</evidence>
<keyword evidence="6 12" id="KW-0378">Hydrolase</keyword>
<dbReference type="SUPFAM" id="SSF52317">
    <property type="entry name" value="Class I glutamine amidotransferase-like"/>
    <property type="match status" value="1"/>
</dbReference>
<evidence type="ECO:0000256" key="8">
    <source>
        <dbReference type="ARBA" id="ARBA00023102"/>
    </source>
</evidence>
<evidence type="ECO:0000256" key="13">
    <source>
        <dbReference type="PIRSR" id="PIRSR000495-1"/>
    </source>
</evidence>
<feature type="active site" evidence="12 13">
    <location>
        <position position="188"/>
    </location>
</feature>
<dbReference type="PANTHER" id="PTHR42701:SF1">
    <property type="entry name" value="IMIDAZOLE GLYCEROL PHOSPHATE SYNTHASE SUBUNIT HISH"/>
    <property type="match status" value="1"/>
</dbReference>
<organism evidence="15 16">
    <name type="scientific">Vibrio cidicii</name>
    <dbReference type="NCBI Taxonomy" id="1763883"/>
    <lineage>
        <taxon>Bacteria</taxon>
        <taxon>Pseudomonadati</taxon>
        <taxon>Pseudomonadota</taxon>
        <taxon>Gammaproteobacteria</taxon>
        <taxon>Vibrionales</taxon>
        <taxon>Vibrionaceae</taxon>
        <taxon>Vibrio</taxon>
    </lineage>
</organism>
<evidence type="ECO:0000256" key="6">
    <source>
        <dbReference type="ARBA" id="ARBA00022801"/>
    </source>
</evidence>
<dbReference type="UniPathway" id="UPA00031">
    <property type="reaction ID" value="UER00010"/>
</dbReference>
<dbReference type="GO" id="GO:0000105">
    <property type="term" value="P:L-histidine biosynthetic process"/>
    <property type="evidence" value="ECO:0007669"/>
    <property type="project" value="UniProtKB-UniRule"/>
</dbReference>